<evidence type="ECO:0000256" key="1">
    <source>
        <dbReference type="SAM" id="Phobius"/>
    </source>
</evidence>
<feature type="transmembrane region" description="Helical" evidence="1">
    <location>
        <begin position="296"/>
        <end position="320"/>
    </location>
</feature>
<feature type="transmembrane region" description="Helical" evidence="1">
    <location>
        <begin position="262"/>
        <end position="284"/>
    </location>
</feature>
<feature type="transmembrane region" description="Helical" evidence="1">
    <location>
        <begin position="190"/>
        <end position="217"/>
    </location>
</feature>
<accession>A0AAD5XWA4</accession>
<keyword evidence="1" id="KW-0812">Transmembrane</keyword>
<feature type="transmembrane region" description="Helical" evidence="1">
    <location>
        <begin position="58"/>
        <end position="76"/>
    </location>
</feature>
<feature type="transmembrane region" description="Helical" evidence="1">
    <location>
        <begin position="88"/>
        <end position="112"/>
    </location>
</feature>
<gene>
    <name evidence="2" type="ORF">HK099_007618</name>
</gene>
<name>A0AAD5XWA4_9FUNG</name>
<sequence length="353" mass="41157">MSSSGVTALVDEPVIFTSFQYKVSMLVIDIAILFLTLYNLNCSILTIRKSKPSKLDKVYFLHCVCWLFWIVVEFVTNNYTFTDPLMEMIFYFNLFNLTNIMGIYLYQVVTILRIFQIRQSLVSRVKSHVVSNLYSKSLAMILLLTTAFNFVPLTIDFMFKYCKYVWQIKGLQEPSYCAVPMFKTGTIDSIAWMLQIGTIPIIESVLAFMLVGSLVTLKKHEKKEKALKENEKEDEFHFSATASDKQKQNNNSKKIKNILRNVLMWITITWVAALLNIFTVFYVFHPKFSSDNDSNYNIAWVIQQFSYFMTTIEFSLFNIWRNKKFKDNTNTPKAANIKDKKRVSKTAVEVEDF</sequence>
<dbReference type="Proteomes" id="UP001211065">
    <property type="component" value="Unassembled WGS sequence"/>
</dbReference>
<dbReference type="AlphaFoldDB" id="A0AAD5XWA4"/>
<feature type="transmembrane region" description="Helical" evidence="1">
    <location>
        <begin position="23"/>
        <end position="46"/>
    </location>
</feature>
<protein>
    <submittedName>
        <fullName evidence="2">Uncharacterized protein</fullName>
    </submittedName>
</protein>
<feature type="transmembrane region" description="Helical" evidence="1">
    <location>
        <begin position="133"/>
        <end position="151"/>
    </location>
</feature>
<keyword evidence="1" id="KW-1133">Transmembrane helix</keyword>
<reference evidence="2" key="1">
    <citation type="submission" date="2020-05" db="EMBL/GenBank/DDBJ databases">
        <title>Phylogenomic resolution of chytrid fungi.</title>
        <authorList>
            <person name="Stajich J.E."/>
            <person name="Amses K."/>
            <person name="Simmons R."/>
            <person name="Seto K."/>
            <person name="Myers J."/>
            <person name="Bonds A."/>
            <person name="Quandt C.A."/>
            <person name="Barry K."/>
            <person name="Liu P."/>
            <person name="Grigoriev I."/>
            <person name="Longcore J.E."/>
            <person name="James T.Y."/>
        </authorList>
    </citation>
    <scope>NUCLEOTIDE SEQUENCE</scope>
    <source>
        <strain evidence="2">JEL0476</strain>
    </source>
</reference>
<proteinExistence type="predicted"/>
<dbReference type="EMBL" id="JADGJW010000754">
    <property type="protein sequence ID" value="KAJ3212987.1"/>
    <property type="molecule type" value="Genomic_DNA"/>
</dbReference>
<evidence type="ECO:0000313" key="3">
    <source>
        <dbReference type="Proteomes" id="UP001211065"/>
    </source>
</evidence>
<keyword evidence="1" id="KW-0472">Membrane</keyword>
<comment type="caution">
    <text evidence="2">The sequence shown here is derived from an EMBL/GenBank/DDBJ whole genome shotgun (WGS) entry which is preliminary data.</text>
</comment>
<keyword evidence="3" id="KW-1185">Reference proteome</keyword>
<evidence type="ECO:0000313" key="2">
    <source>
        <dbReference type="EMBL" id="KAJ3212987.1"/>
    </source>
</evidence>
<organism evidence="2 3">
    <name type="scientific">Clydaea vesicula</name>
    <dbReference type="NCBI Taxonomy" id="447962"/>
    <lineage>
        <taxon>Eukaryota</taxon>
        <taxon>Fungi</taxon>
        <taxon>Fungi incertae sedis</taxon>
        <taxon>Chytridiomycota</taxon>
        <taxon>Chytridiomycota incertae sedis</taxon>
        <taxon>Chytridiomycetes</taxon>
        <taxon>Lobulomycetales</taxon>
        <taxon>Lobulomycetaceae</taxon>
        <taxon>Clydaea</taxon>
    </lineage>
</organism>